<evidence type="ECO:0000313" key="5">
    <source>
        <dbReference type="Proteomes" id="UP000307164"/>
    </source>
</evidence>
<feature type="transmembrane region" description="Helical" evidence="1">
    <location>
        <begin position="65"/>
        <end position="86"/>
    </location>
</feature>
<keyword evidence="1" id="KW-1133">Transmembrane helix</keyword>
<protein>
    <submittedName>
        <fullName evidence="3">DUF3325 domain-containing protein</fullName>
    </submittedName>
</protein>
<reference evidence="3" key="3">
    <citation type="submission" date="2019-09" db="EMBL/GenBank/DDBJ databases">
        <title>Co-occurence of chitin degradation, pigmentation and bioactivity in marine Pseudoalteromonas.</title>
        <authorList>
            <person name="Sonnenschein E.C."/>
            <person name="Bech P.K."/>
        </authorList>
    </citation>
    <scope>NUCLEOTIDE SEQUENCE</scope>
    <source>
        <strain evidence="3">S3790</strain>
        <strain evidence="4 5">S3895</strain>
    </source>
</reference>
<dbReference type="RefSeq" id="WP_138591375.1">
    <property type="nucleotide sequence ID" value="NZ_PNBW01000017.1"/>
</dbReference>
<organism evidence="3 6">
    <name type="scientific">Pseudoalteromonas aurantia</name>
    <dbReference type="NCBI Taxonomy" id="43654"/>
    <lineage>
        <taxon>Bacteria</taxon>
        <taxon>Pseudomonadati</taxon>
        <taxon>Pseudomonadota</taxon>
        <taxon>Gammaproteobacteria</taxon>
        <taxon>Alteromonadales</taxon>
        <taxon>Pseudoalteromonadaceae</taxon>
        <taxon>Pseudoalteromonas</taxon>
    </lineage>
</organism>
<feature type="transmembrane region" description="Helical" evidence="1">
    <location>
        <begin position="92"/>
        <end position="109"/>
    </location>
</feature>
<reference evidence="3 6" key="1">
    <citation type="submission" date="2018-01" db="EMBL/GenBank/DDBJ databases">
        <authorList>
            <person name="Paulsen S."/>
            <person name="Gram L.K."/>
        </authorList>
    </citation>
    <scope>NUCLEOTIDE SEQUENCE [LARGE SCALE GENOMIC DNA]</scope>
    <source>
        <strain evidence="3 6">S3790</strain>
        <strain evidence="4">S3895</strain>
    </source>
</reference>
<evidence type="ECO:0000313" key="3">
    <source>
        <dbReference type="EMBL" id="TMO68837.1"/>
    </source>
</evidence>
<dbReference type="Proteomes" id="UP000307217">
    <property type="component" value="Unassembled WGS sequence"/>
</dbReference>
<dbReference type="Pfam" id="PF11804">
    <property type="entry name" value="DUF3325"/>
    <property type="match status" value="1"/>
</dbReference>
<dbReference type="EMBL" id="PNBW01000017">
    <property type="protein sequence ID" value="TMO78104.1"/>
    <property type="molecule type" value="Genomic_DNA"/>
</dbReference>
<keyword evidence="2" id="KW-0732">Signal</keyword>
<comment type="caution">
    <text evidence="3">The sequence shown here is derived from an EMBL/GenBank/DDBJ whole genome shotgun (WGS) entry which is preliminary data.</text>
</comment>
<feature type="signal peptide" evidence="2">
    <location>
        <begin position="1"/>
        <end position="20"/>
    </location>
</feature>
<evidence type="ECO:0000256" key="2">
    <source>
        <dbReference type="SAM" id="SignalP"/>
    </source>
</evidence>
<feature type="chain" id="PRO_5024280721" evidence="2">
    <location>
        <begin position="21"/>
        <end position="110"/>
    </location>
</feature>
<evidence type="ECO:0000313" key="6">
    <source>
        <dbReference type="Proteomes" id="UP000307217"/>
    </source>
</evidence>
<reference evidence="6" key="2">
    <citation type="submission" date="2019-06" db="EMBL/GenBank/DDBJ databases">
        <title>Co-occurence of chitin degradation, pigmentation and bioactivity in marine Pseudoalteromonas.</title>
        <authorList>
            <person name="Sonnenschein E.C."/>
            <person name="Bech P.K."/>
        </authorList>
    </citation>
    <scope>NUCLEOTIDE SEQUENCE [LARGE SCALE GENOMIC DNA]</scope>
    <source>
        <strain evidence="6">S3790</strain>
    </source>
</reference>
<sequence>MTQLLAFLLCFTGFTGFALAKSSHYKAVFAVRIDTKSSRRILIMSWVCLLASAVVSMWHQFGYGSVLFCGYMAISVMCLALVLSYQPAKLRSLIYVLPTSLIITSILMLI</sequence>
<dbReference type="OrthoDB" id="6314826at2"/>
<feature type="transmembrane region" description="Helical" evidence="1">
    <location>
        <begin position="40"/>
        <end position="58"/>
    </location>
</feature>
<evidence type="ECO:0000256" key="1">
    <source>
        <dbReference type="SAM" id="Phobius"/>
    </source>
</evidence>
<keyword evidence="1" id="KW-0812">Transmembrane</keyword>
<dbReference type="InterPro" id="IPR021762">
    <property type="entry name" value="DUF3325"/>
</dbReference>
<dbReference type="Proteomes" id="UP000307164">
    <property type="component" value="Unassembled WGS sequence"/>
</dbReference>
<accession>A0A5S3VA90</accession>
<evidence type="ECO:0000313" key="4">
    <source>
        <dbReference type="EMBL" id="TMO78104.1"/>
    </source>
</evidence>
<keyword evidence="1" id="KW-0472">Membrane</keyword>
<keyword evidence="5" id="KW-1185">Reference proteome</keyword>
<gene>
    <name evidence="3" type="ORF">CWC19_07945</name>
    <name evidence="4" type="ORF">CWC20_02890</name>
</gene>
<name>A0A5S3VA90_9GAMM</name>
<proteinExistence type="predicted"/>
<dbReference type="AlphaFoldDB" id="A0A5S3VA90"/>
<dbReference type="EMBL" id="PNBX01000029">
    <property type="protein sequence ID" value="TMO68837.1"/>
    <property type="molecule type" value="Genomic_DNA"/>
</dbReference>